<reference evidence="1 2" key="1">
    <citation type="submission" date="2019-03" db="EMBL/GenBank/DDBJ databases">
        <title>Bradyrhizobium diversity isolated from nodules of Chamaecrista fasciculata.</title>
        <authorList>
            <person name="Klepa M.S."/>
            <person name="Urquiaga M.O."/>
            <person name="Hungria M."/>
            <person name="Delamuta J.R."/>
        </authorList>
    </citation>
    <scope>NUCLEOTIDE SEQUENCE [LARGE SCALE GENOMIC DNA]</scope>
    <source>
        <strain evidence="1 2">CNPSo 3448</strain>
    </source>
</reference>
<sequence length="98" mass="10818">MRQEHRSPSTAVIPRLVRTGALRRGIQYAAASRFNHHRLRVLDRPVKQGDDTECGAKLSPHRHCEHSEAIQNLCAVAVWIASRSLSSGRASRGPVGSQ</sequence>
<name>A0A4Y9LMM5_9BRAD</name>
<keyword evidence="2" id="KW-1185">Reference proteome</keyword>
<dbReference type="OrthoDB" id="8256547at2"/>
<dbReference type="Proteomes" id="UP000297966">
    <property type="component" value="Unassembled WGS sequence"/>
</dbReference>
<evidence type="ECO:0000313" key="1">
    <source>
        <dbReference type="EMBL" id="TFV44778.1"/>
    </source>
</evidence>
<comment type="caution">
    <text evidence="1">The sequence shown here is derived from an EMBL/GenBank/DDBJ whole genome shotgun (WGS) entry which is preliminary data.</text>
</comment>
<dbReference type="AlphaFoldDB" id="A0A4Y9LMM5"/>
<gene>
    <name evidence="1" type="ORF">E4K65_27185</name>
</gene>
<proteinExistence type="predicted"/>
<evidence type="ECO:0000313" key="2">
    <source>
        <dbReference type="Proteomes" id="UP000297966"/>
    </source>
</evidence>
<protein>
    <submittedName>
        <fullName evidence="1">Uncharacterized protein</fullName>
    </submittedName>
</protein>
<dbReference type="EMBL" id="SPQT01000017">
    <property type="protein sequence ID" value="TFV44778.1"/>
    <property type="molecule type" value="Genomic_DNA"/>
</dbReference>
<accession>A0A4Y9LMM5</accession>
<organism evidence="1 2">
    <name type="scientific">Bradyrhizobium niftali</name>
    <dbReference type="NCBI Taxonomy" id="2560055"/>
    <lineage>
        <taxon>Bacteria</taxon>
        <taxon>Pseudomonadati</taxon>
        <taxon>Pseudomonadota</taxon>
        <taxon>Alphaproteobacteria</taxon>
        <taxon>Hyphomicrobiales</taxon>
        <taxon>Nitrobacteraceae</taxon>
        <taxon>Bradyrhizobium</taxon>
    </lineage>
</organism>